<accession>A0A239K253</accession>
<reference evidence="9 10" key="1">
    <citation type="submission" date="2017-06" db="EMBL/GenBank/DDBJ databases">
        <authorList>
            <person name="Kim H.J."/>
            <person name="Triplett B.A."/>
        </authorList>
    </citation>
    <scope>NUCLEOTIDE SEQUENCE [LARGE SCALE GENOMIC DNA]</scope>
    <source>
        <strain evidence="9 10">DSM 19307</strain>
    </source>
</reference>
<dbReference type="PANTHER" id="PTHR43133:SF46">
    <property type="entry name" value="RNA POLYMERASE SIGMA-70 FACTOR ECF SUBFAMILY"/>
    <property type="match status" value="1"/>
</dbReference>
<keyword evidence="10" id="KW-1185">Reference proteome</keyword>
<dbReference type="InterPro" id="IPR013325">
    <property type="entry name" value="RNA_pol_sigma_r2"/>
</dbReference>
<dbReference type="Pfam" id="PF04542">
    <property type="entry name" value="Sigma70_r2"/>
    <property type="match status" value="1"/>
</dbReference>
<gene>
    <name evidence="9" type="ORF">SAMN05421640_2355</name>
</gene>
<dbReference type="SUPFAM" id="SSF88659">
    <property type="entry name" value="Sigma3 and sigma4 domains of RNA polymerase sigma factors"/>
    <property type="match status" value="1"/>
</dbReference>
<feature type="domain" description="RNA polymerase sigma-70 region 2" evidence="7">
    <location>
        <begin position="28"/>
        <end position="91"/>
    </location>
</feature>
<dbReference type="PANTHER" id="PTHR43133">
    <property type="entry name" value="RNA POLYMERASE ECF-TYPE SIGMA FACTO"/>
    <property type="match status" value="1"/>
</dbReference>
<keyword evidence="4 6" id="KW-0238">DNA-binding</keyword>
<dbReference type="InterPro" id="IPR007627">
    <property type="entry name" value="RNA_pol_sigma70_r2"/>
</dbReference>
<dbReference type="AlphaFoldDB" id="A0A239K253"/>
<dbReference type="InterPro" id="IPR014284">
    <property type="entry name" value="RNA_pol_sigma-70_dom"/>
</dbReference>
<proteinExistence type="inferred from homology"/>
<evidence type="ECO:0000256" key="2">
    <source>
        <dbReference type="ARBA" id="ARBA00023015"/>
    </source>
</evidence>
<evidence type="ECO:0000313" key="9">
    <source>
        <dbReference type="EMBL" id="SNT11762.1"/>
    </source>
</evidence>
<dbReference type="Pfam" id="PF08281">
    <property type="entry name" value="Sigma70_r4_2"/>
    <property type="match status" value="1"/>
</dbReference>
<dbReference type="InterPro" id="IPR013249">
    <property type="entry name" value="RNA_pol_sigma70_r4_t2"/>
</dbReference>
<dbReference type="Gene3D" id="1.10.10.10">
    <property type="entry name" value="Winged helix-like DNA-binding domain superfamily/Winged helix DNA-binding domain"/>
    <property type="match status" value="1"/>
</dbReference>
<evidence type="ECO:0000259" key="8">
    <source>
        <dbReference type="Pfam" id="PF08281"/>
    </source>
</evidence>
<dbReference type="InterPro" id="IPR036388">
    <property type="entry name" value="WH-like_DNA-bd_sf"/>
</dbReference>
<dbReference type="OrthoDB" id="941544at2"/>
<dbReference type="PROSITE" id="PS01063">
    <property type="entry name" value="SIGMA70_ECF"/>
    <property type="match status" value="1"/>
</dbReference>
<dbReference type="GO" id="GO:0016987">
    <property type="term" value="F:sigma factor activity"/>
    <property type="evidence" value="ECO:0007669"/>
    <property type="project" value="UniProtKB-KW"/>
</dbReference>
<evidence type="ECO:0000256" key="5">
    <source>
        <dbReference type="ARBA" id="ARBA00023163"/>
    </source>
</evidence>
<dbReference type="GO" id="GO:0006352">
    <property type="term" value="P:DNA-templated transcription initiation"/>
    <property type="evidence" value="ECO:0007669"/>
    <property type="project" value="InterPro"/>
</dbReference>
<dbReference type="SUPFAM" id="SSF88946">
    <property type="entry name" value="Sigma2 domain of RNA polymerase sigma factors"/>
    <property type="match status" value="1"/>
</dbReference>
<evidence type="ECO:0000256" key="4">
    <source>
        <dbReference type="ARBA" id="ARBA00023125"/>
    </source>
</evidence>
<protein>
    <recommendedName>
        <fullName evidence="6">RNA polymerase sigma factor</fullName>
    </recommendedName>
</protein>
<evidence type="ECO:0000313" key="10">
    <source>
        <dbReference type="Proteomes" id="UP000198393"/>
    </source>
</evidence>
<evidence type="ECO:0000256" key="3">
    <source>
        <dbReference type="ARBA" id="ARBA00023082"/>
    </source>
</evidence>
<keyword evidence="2 6" id="KW-0805">Transcription regulation</keyword>
<name>A0A239K253_EKHLU</name>
<evidence type="ECO:0000256" key="1">
    <source>
        <dbReference type="ARBA" id="ARBA00010641"/>
    </source>
</evidence>
<evidence type="ECO:0000259" key="7">
    <source>
        <dbReference type="Pfam" id="PF04542"/>
    </source>
</evidence>
<dbReference type="InterPro" id="IPR039425">
    <property type="entry name" value="RNA_pol_sigma-70-like"/>
</dbReference>
<dbReference type="InterPro" id="IPR013324">
    <property type="entry name" value="RNA_pol_sigma_r3/r4-like"/>
</dbReference>
<sequence length="184" mass="21143">MKATTVNIHADLIARCRDDDRAAQFEIYNLYNKAMFNTALRITGDMDDAEDVLQEAFVSAFQKLDSYREDASFGAWLKRIVINKALNHVQKVKKDLMLVEDIKEEASEYEPEKTEPNYSVDQIKNAIKLLPSGFRTVLSLYLFEGYDHKEISEILGVTESTSKSQYKRAKDKLKMIVTQEVNYG</sequence>
<dbReference type="Proteomes" id="UP000198393">
    <property type="component" value="Unassembled WGS sequence"/>
</dbReference>
<dbReference type="Gene3D" id="1.10.1740.10">
    <property type="match status" value="1"/>
</dbReference>
<dbReference type="RefSeq" id="WP_089357072.1">
    <property type="nucleotide sequence ID" value="NZ_FZPD01000004.1"/>
</dbReference>
<dbReference type="NCBIfam" id="TIGR02937">
    <property type="entry name" value="sigma70-ECF"/>
    <property type="match status" value="1"/>
</dbReference>
<organism evidence="9 10">
    <name type="scientific">Ekhidna lutea</name>
    <dbReference type="NCBI Taxonomy" id="447679"/>
    <lineage>
        <taxon>Bacteria</taxon>
        <taxon>Pseudomonadati</taxon>
        <taxon>Bacteroidota</taxon>
        <taxon>Cytophagia</taxon>
        <taxon>Cytophagales</taxon>
        <taxon>Reichenbachiellaceae</taxon>
        <taxon>Ekhidna</taxon>
    </lineage>
</organism>
<feature type="domain" description="RNA polymerase sigma factor 70 region 4 type 2" evidence="8">
    <location>
        <begin position="122"/>
        <end position="173"/>
    </location>
</feature>
<dbReference type="CDD" id="cd06171">
    <property type="entry name" value="Sigma70_r4"/>
    <property type="match status" value="1"/>
</dbReference>
<evidence type="ECO:0000256" key="6">
    <source>
        <dbReference type="RuleBase" id="RU000716"/>
    </source>
</evidence>
<comment type="similarity">
    <text evidence="1 6">Belongs to the sigma-70 factor family. ECF subfamily.</text>
</comment>
<keyword evidence="3 6" id="KW-0731">Sigma factor</keyword>
<dbReference type="GO" id="GO:0003677">
    <property type="term" value="F:DNA binding"/>
    <property type="evidence" value="ECO:0007669"/>
    <property type="project" value="UniProtKB-KW"/>
</dbReference>
<keyword evidence="5 6" id="KW-0804">Transcription</keyword>
<dbReference type="InterPro" id="IPR000838">
    <property type="entry name" value="RNA_pol_sigma70_ECF_CS"/>
</dbReference>
<dbReference type="EMBL" id="FZPD01000004">
    <property type="protein sequence ID" value="SNT11762.1"/>
    <property type="molecule type" value="Genomic_DNA"/>
</dbReference>